<evidence type="ECO:0000256" key="5">
    <source>
        <dbReference type="ARBA" id="ARBA00022989"/>
    </source>
</evidence>
<evidence type="ECO:0000256" key="3">
    <source>
        <dbReference type="ARBA" id="ARBA00022475"/>
    </source>
</evidence>
<keyword evidence="6 7" id="KW-0472">Membrane</keyword>
<dbReference type="AlphaFoldDB" id="A0A6N8T8L0"/>
<dbReference type="PANTHER" id="PTHR34583:SF2">
    <property type="entry name" value="ANTIPORTER SUBUNIT MNHC2-RELATED"/>
    <property type="match status" value="1"/>
</dbReference>
<dbReference type="Proteomes" id="UP000440304">
    <property type="component" value="Unassembled WGS sequence"/>
</dbReference>
<evidence type="ECO:0000256" key="2">
    <source>
        <dbReference type="ARBA" id="ARBA00010388"/>
    </source>
</evidence>
<organism evidence="8 9">
    <name type="scientific">Shinella zoogloeoides</name>
    <name type="common">Crabtreella saccharophila</name>
    <dbReference type="NCBI Taxonomy" id="352475"/>
    <lineage>
        <taxon>Bacteria</taxon>
        <taxon>Pseudomonadati</taxon>
        <taxon>Pseudomonadota</taxon>
        <taxon>Alphaproteobacteria</taxon>
        <taxon>Hyphomicrobiales</taxon>
        <taxon>Rhizobiaceae</taxon>
        <taxon>Shinella</taxon>
    </lineage>
</organism>
<name>A0A6N8T8L0_SHIZO</name>
<accession>A0A6N8T8L0</accession>
<reference evidence="8 9" key="1">
    <citation type="submission" date="2019-12" db="EMBL/GenBank/DDBJ databases">
        <title>Shinella granuli gen. nov., sp. nov., and proposal of the reclassification of Zoogloea ramigera ATCC 19623 as Shinella zoogloeoides sp. nov.</title>
        <authorList>
            <person name="Gao J."/>
        </authorList>
    </citation>
    <scope>NUCLEOTIDE SEQUENCE [LARGE SCALE GENOMIC DNA]</scope>
    <source>
        <strain evidence="8 9">DSM 287</strain>
    </source>
</reference>
<evidence type="ECO:0000313" key="8">
    <source>
        <dbReference type="EMBL" id="MXN98774.1"/>
    </source>
</evidence>
<dbReference type="GO" id="GO:0005886">
    <property type="term" value="C:plasma membrane"/>
    <property type="evidence" value="ECO:0007669"/>
    <property type="project" value="UniProtKB-SubCell"/>
</dbReference>
<dbReference type="PANTHER" id="PTHR34583">
    <property type="entry name" value="ANTIPORTER SUBUNIT MNHC2-RELATED"/>
    <property type="match status" value="1"/>
</dbReference>
<dbReference type="InterPro" id="IPR050601">
    <property type="entry name" value="CPA3_antiporter_subunitC"/>
</dbReference>
<dbReference type="InterPro" id="IPR039428">
    <property type="entry name" value="NUOK/Mnh_C1-like"/>
</dbReference>
<evidence type="ECO:0000256" key="1">
    <source>
        <dbReference type="ARBA" id="ARBA00004651"/>
    </source>
</evidence>
<evidence type="ECO:0000256" key="6">
    <source>
        <dbReference type="ARBA" id="ARBA00023136"/>
    </source>
</evidence>
<dbReference type="EMBL" id="WUML01000001">
    <property type="protein sequence ID" value="MXN98774.1"/>
    <property type="molecule type" value="Genomic_DNA"/>
</dbReference>
<dbReference type="Pfam" id="PF00420">
    <property type="entry name" value="Oxidored_q2"/>
    <property type="match status" value="1"/>
</dbReference>
<keyword evidence="4 7" id="KW-0812">Transmembrane</keyword>
<keyword evidence="5 7" id="KW-1133">Transmembrane helix</keyword>
<comment type="subcellular location">
    <subcellularLocation>
        <location evidence="1">Cell membrane</location>
        <topology evidence="1">Multi-pass membrane protein</topology>
    </subcellularLocation>
</comment>
<feature type="transmembrane region" description="Helical" evidence="7">
    <location>
        <begin position="6"/>
        <end position="25"/>
    </location>
</feature>
<sequence>MGLPISQILLCTGFVLILIGFWGMLTHRNILRIIIGFSLIDTGMHIVLVATGYITGGTAPIVDTALSATDAATRAVDPIPSALVVTAIVIGFSVNAILLAFAIRLHAAKKTLSIDALTESKW</sequence>
<feature type="transmembrane region" description="Helical" evidence="7">
    <location>
        <begin position="37"/>
        <end position="62"/>
    </location>
</feature>
<proteinExistence type="inferred from homology"/>
<dbReference type="Gene3D" id="1.10.287.3510">
    <property type="match status" value="1"/>
</dbReference>
<evidence type="ECO:0000313" key="9">
    <source>
        <dbReference type="Proteomes" id="UP000440304"/>
    </source>
</evidence>
<comment type="caution">
    <text evidence="8">The sequence shown here is derived from an EMBL/GenBank/DDBJ whole genome shotgun (WGS) entry which is preliminary data.</text>
</comment>
<evidence type="ECO:0000256" key="4">
    <source>
        <dbReference type="ARBA" id="ARBA00022692"/>
    </source>
</evidence>
<evidence type="ECO:0000256" key="7">
    <source>
        <dbReference type="SAM" id="Phobius"/>
    </source>
</evidence>
<feature type="transmembrane region" description="Helical" evidence="7">
    <location>
        <begin position="82"/>
        <end position="103"/>
    </location>
</feature>
<comment type="similarity">
    <text evidence="2">Belongs to the CPA3 antiporters (TC 2.A.63) subunit C family.</text>
</comment>
<protein>
    <submittedName>
        <fullName evidence="8">Cation:proton antiporter</fullName>
    </submittedName>
</protein>
<keyword evidence="3" id="KW-1003">Cell membrane</keyword>
<gene>
    <name evidence="8" type="ORF">GR156_00540</name>
</gene>
<dbReference type="OrthoDB" id="9799219at2"/>